<evidence type="ECO:0000313" key="2">
    <source>
        <dbReference type="Proteomes" id="UP000619033"/>
    </source>
</evidence>
<evidence type="ECO:0000313" key="1">
    <source>
        <dbReference type="EMBL" id="MBL4927939.1"/>
    </source>
</evidence>
<comment type="caution">
    <text evidence="1">The sequence shown here is derived from an EMBL/GenBank/DDBJ whole genome shotgun (WGS) entry which is preliminary data.</text>
</comment>
<dbReference type="Proteomes" id="UP000619033">
    <property type="component" value="Unassembled WGS sequence"/>
</dbReference>
<dbReference type="EMBL" id="JAESVP010000003">
    <property type="protein sequence ID" value="MBL4927939.1"/>
    <property type="molecule type" value="Genomic_DNA"/>
</dbReference>
<dbReference type="AlphaFoldDB" id="A0A8J7SVK7"/>
<proteinExistence type="predicted"/>
<protein>
    <submittedName>
        <fullName evidence="1">Uncharacterized protein</fullName>
    </submittedName>
</protein>
<gene>
    <name evidence="1" type="ORF">JI744_07460</name>
</gene>
<reference evidence="1" key="1">
    <citation type="submission" date="2021-01" db="EMBL/GenBank/DDBJ databases">
        <title>Genome seq and assembly of Tabrizicola sp. KVB23.</title>
        <authorList>
            <person name="Chhetri G."/>
        </authorList>
    </citation>
    <scope>NUCLEOTIDE SEQUENCE</scope>
    <source>
        <strain evidence="1">KVB23</strain>
    </source>
</reference>
<sequence length="199" mass="22667">MFAHPECPTIGPEAHVSVPPAEPVVETLNPHLICPKCAEAFQPKRKNQRFCCRQCQKAETNNQARGSQAIAQSGEAKRRHEVRKGRIRGLSHALYETPPTYRAEFLERLIAEARGNAELRSLTTDRYFLRSWDRDEGTGRLHVAHVLDHYCREVYGLRSFEVLNPEAELPDADILAFPAEYFGPDAQPIYEDGSLKRRQ</sequence>
<name>A0A8J7SVK7_9RHOB</name>
<keyword evidence="2" id="KW-1185">Reference proteome</keyword>
<accession>A0A8J7SVK7</accession>
<organism evidence="1 2">
    <name type="scientific">Fuscibacter oryzae</name>
    <dbReference type="NCBI Taxonomy" id="2803939"/>
    <lineage>
        <taxon>Bacteria</taxon>
        <taxon>Pseudomonadati</taxon>
        <taxon>Pseudomonadota</taxon>
        <taxon>Alphaproteobacteria</taxon>
        <taxon>Rhodobacterales</taxon>
        <taxon>Paracoccaceae</taxon>
        <taxon>Fuscibacter</taxon>
    </lineage>
</organism>
<dbReference type="RefSeq" id="WP_202659065.1">
    <property type="nucleotide sequence ID" value="NZ_JAESVP010000003.1"/>
</dbReference>